<evidence type="ECO:0000256" key="5">
    <source>
        <dbReference type="ARBA" id="ARBA00023239"/>
    </source>
</evidence>
<dbReference type="EMBL" id="AB274913">
    <property type="protein sequence ID" value="BAF32945.1"/>
    <property type="molecule type" value="mRNA"/>
</dbReference>
<evidence type="ECO:0000256" key="1">
    <source>
        <dbReference type="ARBA" id="ARBA00006217"/>
    </source>
</evidence>
<dbReference type="AlphaFoldDB" id="Q0E9R7"/>
<dbReference type="SMART" id="SM00947">
    <property type="entry name" value="Pro_CA"/>
    <property type="match status" value="2"/>
</dbReference>
<comment type="catalytic activity">
    <reaction evidence="6">
        <text>hydrogencarbonate + H(+) = CO2 + H2O</text>
        <dbReference type="Rhea" id="RHEA:10748"/>
        <dbReference type="ChEBI" id="CHEBI:15377"/>
        <dbReference type="ChEBI" id="CHEBI:15378"/>
        <dbReference type="ChEBI" id="CHEBI:16526"/>
        <dbReference type="ChEBI" id="CHEBI:17544"/>
        <dbReference type="EC" id="4.2.1.1"/>
    </reaction>
</comment>
<dbReference type="GO" id="GO:0004089">
    <property type="term" value="F:carbonate dehydratase activity"/>
    <property type="evidence" value="ECO:0007669"/>
    <property type="project" value="UniProtKB-EC"/>
</dbReference>
<dbReference type="PANTHER" id="PTHR11002">
    <property type="entry name" value="CARBONIC ANHYDRASE"/>
    <property type="match status" value="1"/>
</dbReference>
<proteinExistence type="evidence at transcript level"/>
<feature type="binding site" evidence="7">
    <location>
        <position position="9"/>
    </location>
    <ligand>
        <name>Zn(2+)</name>
        <dbReference type="ChEBI" id="CHEBI:29105"/>
    </ligand>
</feature>
<sequence>FAIVLGCADSRCPVELMFDGRPGDIFVLRNAGNTLVSEKGSTLGSAEYAVGPLDSKLIVVSGHTKCGAVTATVQTVLAGGDTASVGGSIGKVLDDIVDAAKQAIEELPDASLEEQVKRATKINVFNSVKRIIEYSDSIKEAVIAGKVQVHGSVYDINTGKVEFMGEHPELEKIVGKELPAYKFRNSEYTSRASATASPGRSALARASLQRLTVGNERFVKGESQKADETSEPHSIVIGMACQRVPIEKVFDAAPGELLVQRVSGGIAGKEGSTLFSSVEYSISRYNPKTLVVLADSDSKIVRAAIDQVSGDVIPSAPQRGVLDRVMVSAMRAKMQVDSSSKKMTSAGRDLKIQQVTTELNAFYTIEQLLKSDIVRKAVVEDGLELHAAVLDEQTGKVKMLGEHPALAGLIGTELKSE</sequence>
<feature type="non-terminal residue" evidence="8">
    <location>
        <position position="1"/>
    </location>
</feature>
<evidence type="ECO:0000256" key="2">
    <source>
        <dbReference type="ARBA" id="ARBA00012925"/>
    </source>
</evidence>
<evidence type="ECO:0000256" key="4">
    <source>
        <dbReference type="ARBA" id="ARBA00022833"/>
    </source>
</evidence>
<dbReference type="InterPro" id="IPR036874">
    <property type="entry name" value="Carbonic_anhydrase_sf"/>
</dbReference>
<dbReference type="GO" id="GO:0015976">
    <property type="term" value="P:carbon utilization"/>
    <property type="evidence" value="ECO:0007669"/>
    <property type="project" value="InterPro"/>
</dbReference>
<comment type="cofactor">
    <cofactor evidence="7">
        <name>Zn(2+)</name>
        <dbReference type="ChEBI" id="CHEBI:29105"/>
    </cofactor>
    <text evidence="7">Binds 1 zinc ion per subunit.</text>
</comment>
<evidence type="ECO:0000256" key="7">
    <source>
        <dbReference type="PIRSR" id="PIRSR601765-1"/>
    </source>
</evidence>
<feature type="binding site" evidence="7">
    <location>
        <position position="63"/>
    </location>
    <ligand>
        <name>Zn(2+)</name>
        <dbReference type="ChEBI" id="CHEBI:29105"/>
    </ligand>
</feature>
<evidence type="ECO:0000313" key="8">
    <source>
        <dbReference type="EMBL" id="BAF32945.1"/>
    </source>
</evidence>
<keyword evidence="3 7" id="KW-0479">Metal-binding</keyword>
<accession>Q0E9R7</accession>
<name>Q0E9R7_CHRHP</name>
<evidence type="ECO:0000256" key="3">
    <source>
        <dbReference type="ARBA" id="ARBA00022723"/>
    </source>
</evidence>
<feature type="binding site" evidence="7">
    <location>
        <position position="66"/>
    </location>
    <ligand>
        <name>Zn(2+)</name>
        <dbReference type="ChEBI" id="CHEBI:29105"/>
    </ligand>
</feature>
<dbReference type="GO" id="GO:0008270">
    <property type="term" value="F:zinc ion binding"/>
    <property type="evidence" value="ECO:0007669"/>
    <property type="project" value="InterPro"/>
</dbReference>
<keyword evidence="5" id="KW-0456">Lyase</keyword>
<dbReference type="PANTHER" id="PTHR11002:SF76">
    <property type="entry name" value="CARBONIC ANHYDRASE"/>
    <property type="match status" value="1"/>
</dbReference>
<dbReference type="Gene3D" id="3.40.1050.10">
    <property type="entry name" value="Carbonic anhydrase"/>
    <property type="match status" value="2"/>
</dbReference>
<organism evidence="8">
    <name type="scientific">Chrysotila haptonemofera</name>
    <name type="common">Unicellular marine alga</name>
    <name type="synonym">Pleurochrysis haptonemofera</name>
    <dbReference type="NCBI Taxonomy" id="35135"/>
    <lineage>
        <taxon>Eukaryota</taxon>
        <taxon>Haptista</taxon>
        <taxon>Haptophyta</taxon>
        <taxon>Prymnesiophyceae</taxon>
        <taxon>Isochrysidales</taxon>
        <taxon>Isochrysidaceae</taxon>
        <taxon>Chrysotila</taxon>
    </lineage>
</organism>
<feature type="binding site" evidence="7">
    <location>
        <position position="7"/>
    </location>
    <ligand>
        <name>Zn(2+)</name>
        <dbReference type="ChEBI" id="CHEBI:29105"/>
    </ligand>
</feature>
<reference evidence="8" key="1">
    <citation type="journal article" date="2007" name="Mar. Biotechnol.">
        <title>Gene expression profiling of coccolith-bearing cells and naked cells in haptophyte Pleurochrysis haptonemofera with a cDNA macroarray system.</title>
        <authorList>
            <person name="Fujiwara S."/>
            <person name="Hirokawa Y."/>
            <person name="Takatsuka Y."/>
            <person name="Suda K."/>
            <person name="Asamizu E."/>
            <person name="Takayanagi T."/>
            <person name="Shibata D."/>
            <person name="Tabata S."/>
            <person name="Tsuzuki M."/>
        </authorList>
    </citation>
    <scope>NUCLEOTIDE SEQUENCE</scope>
</reference>
<evidence type="ECO:0000256" key="6">
    <source>
        <dbReference type="ARBA" id="ARBA00048348"/>
    </source>
</evidence>
<dbReference type="InterPro" id="IPR001765">
    <property type="entry name" value="Carbonic_anhydrase"/>
</dbReference>
<protein>
    <recommendedName>
        <fullName evidence="2">carbonic anhydrase</fullName>
        <ecNumber evidence="2">4.2.1.1</ecNumber>
    </recommendedName>
</protein>
<dbReference type="InterPro" id="IPR015892">
    <property type="entry name" value="Carbonic_anhydrase_CS"/>
</dbReference>
<dbReference type="SUPFAM" id="SSF53056">
    <property type="entry name" value="beta-carbonic anhydrase, cab"/>
    <property type="match status" value="2"/>
</dbReference>
<dbReference type="PROSITE" id="PS00705">
    <property type="entry name" value="PROK_CO2_ANHYDRASE_2"/>
    <property type="match status" value="1"/>
</dbReference>
<keyword evidence="4 7" id="KW-0862">Zinc</keyword>
<dbReference type="Pfam" id="PF00484">
    <property type="entry name" value="Pro_CA"/>
    <property type="match status" value="2"/>
</dbReference>
<comment type="similarity">
    <text evidence="1">Belongs to the beta-class carbonic anhydrase family.</text>
</comment>
<dbReference type="EC" id="4.2.1.1" evidence="2"/>